<dbReference type="PROSITE" id="PS50005">
    <property type="entry name" value="TPR"/>
    <property type="match status" value="4"/>
</dbReference>
<keyword evidence="3" id="KW-0498">Mitosis</keyword>
<evidence type="ECO:0000256" key="5">
    <source>
        <dbReference type="ARBA" id="ARBA00022803"/>
    </source>
</evidence>
<dbReference type="Pfam" id="PF13181">
    <property type="entry name" value="TPR_8"/>
    <property type="match status" value="2"/>
</dbReference>
<dbReference type="EMBL" id="JAVRJZ010000008">
    <property type="protein sequence ID" value="KAK2719839.1"/>
    <property type="molecule type" value="Genomic_DNA"/>
</dbReference>
<sequence length="557" mass="64559">METWDLSHELITGIQACKDRGLLHSSKWLSELLYTLDDKNAVCIPTPKKSILDETSEVQMEDVSQDRTFILSKCYFDLKEYDRCAYFSKKLKTKKGKFLYWYSQYLSGEKKRIEDMSESEMTTENMNLQHLTELKQELSAAYKKMSLDAWSLYLYGIVLKKLRILDEAYNILLEAINLEPIHWGAWLELAGLIKSKTELMSLAVPDSWIKKFFVGHSLLEMQRNEEALDIYDSLKAEGFSKSIYIAAQIAMAYHNMRDTDSAMVAFDEVVEADPMRLESMDVYSNVLYVREMRVQLADLAHRANSIDKYKPETCCIIGNYYGLRQQHEKAVLYFRRALKLNPGYLAAWTLMGHEYLEIKNTNAAIQCYRNALEISTQDYRAWYGLGQTYEVLKLYHYSLHYYRQAAVLRPNDSRMVVALGDIYEKLELYDEAAKCYWKARCLGDIEAIALHNLARLYEKQKDKEKAANAYQAYLKLLDSGAEDQKPSVQQLEAELFLARYSLDKGSLEEAFTYAQKCCAYPECRESAKAILKEITQERAKLSDSIRMDESLEITTSD</sequence>
<organism evidence="9 10">
    <name type="scientific">Artemia franciscana</name>
    <name type="common">Brine shrimp</name>
    <name type="synonym">Artemia sanfranciscana</name>
    <dbReference type="NCBI Taxonomy" id="6661"/>
    <lineage>
        <taxon>Eukaryota</taxon>
        <taxon>Metazoa</taxon>
        <taxon>Ecdysozoa</taxon>
        <taxon>Arthropoda</taxon>
        <taxon>Crustacea</taxon>
        <taxon>Branchiopoda</taxon>
        <taxon>Anostraca</taxon>
        <taxon>Artemiidae</taxon>
        <taxon>Artemia</taxon>
    </lineage>
</organism>
<evidence type="ECO:0000256" key="1">
    <source>
        <dbReference type="ARBA" id="ARBA00022618"/>
    </source>
</evidence>
<dbReference type="InterPro" id="IPR011990">
    <property type="entry name" value="TPR-like_helical_dom_sf"/>
</dbReference>
<evidence type="ECO:0000313" key="9">
    <source>
        <dbReference type="EMBL" id="KAK2719839.1"/>
    </source>
</evidence>
<evidence type="ECO:0000256" key="6">
    <source>
        <dbReference type="ARBA" id="ARBA00023306"/>
    </source>
</evidence>
<keyword evidence="1" id="KW-0132">Cell division</keyword>
<dbReference type="GO" id="GO:0031145">
    <property type="term" value="P:anaphase-promoting complex-dependent catabolic process"/>
    <property type="evidence" value="ECO:0007669"/>
    <property type="project" value="TreeGrafter"/>
</dbReference>
<dbReference type="GO" id="GO:0045842">
    <property type="term" value="P:positive regulation of mitotic metaphase/anaphase transition"/>
    <property type="evidence" value="ECO:0007669"/>
    <property type="project" value="TreeGrafter"/>
</dbReference>
<dbReference type="GO" id="GO:0051301">
    <property type="term" value="P:cell division"/>
    <property type="evidence" value="ECO:0007669"/>
    <property type="project" value="UniProtKB-KW"/>
</dbReference>
<dbReference type="Pfam" id="PF13176">
    <property type="entry name" value="TPR_7"/>
    <property type="match status" value="1"/>
</dbReference>
<dbReference type="Pfam" id="PF04049">
    <property type="entry name" value="ANAPC8"/>
    <property type="match status" value="1"/>
</dbReference>
<dbReference type="InterPro" id="IPR019734">
    <property type="entry name" value="TPR_rpt"/>
</dbReference>
<feature type="repeat" description="TPR" evidence="7">
    <location>
        <begin position="345"/>
        <end position="378"/>
    </location>
</feature>
<evidence type="ECO:0000259" key="8">
    <source>
        <dbReference type="Pfam" id="PF04049"/>
    </source>
</evidence>
<proteinExistence type="predicted"/>
<evidence type="ECO:0000256" key="3">
    <source>
        <dbReference type="ARBA" id="ARBA00022776"/>
    </source>
</evidence>
<comment type="caution">
    <text evidence="9">The sequence shown here is derived from an EMBL/GenBank/DDBJ whole genome shotgun (WGS) entry which is preliminary data.</text>
</comment>
<dbReference type="GO" id="GO:0005680">
    <property type="term" value="C:anaphase-promoting complex"/>
    <property type="evidence" value="ECO:0007669"/>
    <property type="project" value="InterPro"/>
</dbReference>
<dbReference type="GO" id="GO:0016567">
    <property type="term" value="P:protein ubiquitination"/>
    <property type="evidence" value="ECO:0007669"/>
    <property type="project" value="TreeGrafter"/>
</dbReference>
<dbReference type="SMART" id="SM00028">
    <property type="entry name" value="TPR"/>
    <property type="match status" value="7"/>
</dbReference>
<evidence type="ECO:0000256" key="2">
    <source>
        <dbReference type="ARBA" id="ARBA00022737"/>
    </source>
</evidence>
<dbReference type="InterPro" id="IPR007192">
    <property type="entry name" value="APC8"/>
</dbReference>
<dbReference type="SUPFAM" id="SSF48452">
    <property type="entry name" value="TPR-like"/>
    <property type="match status" value="1"/>
</dbReference>
<dbReference type="AlphaFoldDB" id="A0AA88I1S9"/>
<keyword evidence="2" id="KW-0677">Repeat</keyword>
<evidence type="ECO:0000313" key="10">
    <source>
        <dbReference type="Proteomes" id="UP001187531"/>
    </source>
</evidence>
<dbReference type="PANTHER" id="PTHR12558:SF10">
    <property type="entry name" value="CELL DIVISION CYCLE PROTEIN 23 HOMOLOG"/>
    <property type="match status" value="1"/>
</dbReference>
<keyword evidence="6" id="KW-0131">Cell cycle</keyword>
<accession>A0AA88I1S9</accession>
<dbReference type="Pfam" id="PF13414">
    <property type="entry name" value="TPR_11"/>
    <property type="match status" value="1"/>
</dbReference>
<feature type="domain" description="Cdc23" evidence="8">
    <location>
        <begin position="6"/>
        <end position="250"/>
    </location>
</feature>
<dbReference type="Proteomes" id="UP001187531">
    <property type="component" value="Unassembled WGS sequence"/>
</dbReference>
<feature type="repeat" description="TPR" evidence="7">
    <location>
        <begin position="379"/>
        <end position="412"/>
    </location>
</feature>
<keyword evidence="4" id="KW-0833">Ubl conjugation pathway</keyword>
<feature type="repeat" description="TPR" evidence="7">
    <location>
        <begin position="311"/>
        <end position="344"/>
    </location>
</feature>
<dbReference type="PANTHER" id="PTHR12558">
    <property type="entry name" value="CELL DIVISION CYCLE 16,23,27"/>
    <property type="match status" value="1"/>
</dbReference>
<keyword evidence="10" id="KW-1185">Reference proteome</keyword>
<reference evidence="9" key="1">
    <citation type="submission" date="2023-07" db="EMBL/GenBank/DDBJ databases">
        <title>Chromosome-level genome assembly of Artemia franciscana.</title>
        <authorList>
            <person name="Jo E."/>
        </authorList>
    </citation>
    <scope>NUCLEOTIDE SEQUENCE</scope>
    <source>
        <tissue evidence="9">Whole body</tissue>
    </source>
</reference>
<evidence type="ECO:0000256" key="4">
    <source>
        <dbReference type="ARBA" id="ARBA00022786"/>
    </source>
</evidence>
<protein>
    <recommendedName>
        <fullName evidence="8">Cdc23 domain-containing protein</fullName>
    </recommendedName>
</protein>
<evidence type="ECO:0000256" key="7">
    <source>
        <dbReference type="PROSITE-ProRule" id="PRU00339"/>
    </source>
</evidence>
<dbReference type="Gene3D" id="1.25.40.10">
    <property type="entry name" value="Tetratricopeptide repeat domain"/>
    <property type="match status" value="2"/>
</dbReference>
<feature type="repeat" description="TPR" evidence="7">
    <location>
        <begin position="243"/>
        <end position="276"/>
    </location>
</feature>
<keyword evidence="5 7" id="KW-0802">TPR repeat</keyword>
<gene>
    <name evidence="9" type="ORF">QYM36_005346</name>
</gene>
<name>A0AA88I1S9_ARTSF</name>